<sequence>MHVVVVPSHVNLARNVNGGMDSTSCAKIVHDQGLSAFKSNRDRNARYRVTKHNRAGSLYRKLPNHSPRFCFAH</sequence>
<evidence type="ECO:0000313" key="1">
    <source>
        <dbReference type="EMBL" id="KMW67371.1"/>
    </source>
</evidence>
<name>A0A0J9EMQ3_AJEDA</name>
<dbReference type="EMBL" id="GG749422">
    <property type="protein sequence ID" value="KMW67371.1"/>
    <property type="molecule type" value="Genomic_DNA"/>
</dbReference>
<reference evidence="1" key="1">
    <citation type="submission" date="2010-03" db="EMBL/GenBank/DDBJ databases">
        <title>Annotation of Blastomyces dermatitidis strain ATCC 18188.</title>
        <authorList>
            <consortium name="The Broad Institute Genome Sequencing Platform"/>
            <consortium name="Broad Institute Genome Sequencing Center for Infectious Disease."/>
            <person name="Cuomo C."/>
            <person name="Klein B."/>
            <person name="Sullivan T."/>
            <person name="Heitman J."/>
            <person name="Young S."/>
            <person name="Zeng Q."/>
            <person name="Gargeya S."/>
            <person name="Alvarado L."/>
            <person name="Berlin A.M."/>
            <person name="Chapman S.B."/>
            <person name="Chen Z."/>
            <person name="Freedman E."/>
            <person name="Gellesch M."/>
            <person name="Goldberg J."/>
            <person name="Griggs A."/>
            <person name="Gujja S."/>
            <person name="Heilman E."/>
            <person name="Heiman D."/>
            <person name="Howarth C."/>
            <person name="Mehta T."/>
            <person name="Neiman D."/>
            <person name="Pearson M."/>
            <person name="Roberts A."/>
            <person name="Saif S."/>
            <person name="Shea T."/>
            <person name="Shenoy N."/>
            <person name="Sisk P."/>
            <person name="Stolte C."/>
            <person name="Sykes S."/>
            <person name="White J."/>
            <person name="Yandava C."/>
            <person name="Haas B."/>
            <person name="Nusbaum C."/>
            <person name="Birren B."/>
        </authorList>
    </citation>
    <scope>NUCLEOTIDE SEQUENCE</scope>
    <source>
        <strain evidence="1">ATCC 18188</strain>
    </source>
</reference>
<dbReference type="AlphaFoldDB" id="A0A0J9EMQ3"/>
<proteinExistence type="predicted"/>
<protein>
    <submittedName>
        <fullName evidence="1">Uncharacterized protein</fullName>
    </submittedName>
</protein>
<gene>
    <name evidence="1" type="ORF">BDDG_12080</name>
</gene>
<accession>A0A0J9EMQ3</accession>
<dbReference type="Proteomes" id="UP000007802">
    <property type="component" value="Unassembled WGS sequence"/>
</dbReference>
<organism evidence="1">
    <name type="scientific">Ajellomyces dermatitidis (strain ATCC 18188 / CBS 674.68)</name>
    <name type="common">Blastomyces dermatitidis</name>
    <dbReference type="NCBI Taxonomy" id="653446"/>
    <lineage>
        <taxon>Eukaryota</taxon>
        <taxon>Fungi</taxon>
        <taxon>Dikarya</taxon>
        <taxon>Ascomycota</taxon>
        <taxon>Pezizomycotina</taxon>
        <taxon>Eurotiomycetes</taxon>
        <taxon>Eurotiomycetidae</taxon>
        <taxon>Onygenales</taxon>
        <taxon>Ajellomycetaceae</taxon>
        <taxon>Blastomyces</taxon>
    </lineage>
</organism>